<feature type="domain" description="C2H2-type" evidence="6">
    <location>
        <begin position="640"/>
        <end position="668"/>
    </location>
</feature>
<evidence type="ECO:0000256" key="4">
    <source>
        <dbReference type="ARBA" id="ARBA00022833"/>
    </source>
</evidence>
<feature type="domain" description="C2H2-type" evidence="6">
    <location>
        <begin position="330"/>
        <end position="357"/>
    </location>
</feature>
<dbReference type="EMBL" id="JANEYG010000286">
    <property type="protein sequence ID" value="KAJ8910493.1"/>
    <property type="molecule type" value="Genomic_DNA"/>
</dbReference>
<feature type="domain" description="C2H2-type" evidence="6">
    <location>
        <begin position="582"/>
        <end position="609"/>
    </location>
</feature>
<dbReference type="PANTHER" id="PTHR24379">
    <property type="entry name" value="KRAB AND ZINC FINGER DOMAIN-CONTAINING"/>
    <property type="match status" value="1"/>
</dbReference>
<dbReference type="InterPro" id="IPR036236">
    <property type="entry name" value="Znf_C2H2_sf"/>
</dbReference>
<keyword evidence="1" id="KW-0479">Metal-binding</keyword>
<feature type="domain" description="C2H2-type" evidence="6">
    <location>
        <begin position="301"/>
        <end position="329"/>
    </location>
</feature>
<evidence type="ECO:0000256" key="5">
    <source>
        <dbReference type="PROSITE-ProRule" id="PRU00042"/>
    </source>
</evidence>
<accession>A0AAV8V8Q9</accession>
<feature type="domain" description="C2H2-type" evidence="6">
    <location>
        <begin position="505"/>
        <end position="532"/>
    </location>
</feature>
<feature type="domain" description="C2H2-type" evidence="6">
    <location>
        <begin position="612"/>
        <end position="639"/>
    </location>
</feature>
<dbReference type="Pfam" id="PF00096">
    <property type="entry name" value="zf-C2H2"/>
    <property type="match status" value="3"/>
</dbReference>
<dbReference type="InterPro" id="IPR013087">
    <property type="entry name" value="Znf_C2H2_type"/>
</dbReference>
<organism evidence="7 8">
    <name type="scientific">Exocentrus adspersus</name>
    <dbReference type="NCBI Taxonomy" id="1586481"/>
    <lineage>
        <taxon>Eukaryota</taxon>
        <taxon>Metazoa</taxon>
        <taxon>Ecdysozoa</taxon>
        <taxon>Arthropoda</taxon>
        <taxon>Hexapoda</taxon>
        <taxon>Insecta</taxon>
        <taxon>Pterygota</taxon>
        <taxon>Neoptera</taxon>
        <taxon>Endopterygota</taxon>
        <taxon>Coleoptera</taxon>
        <taxon>Polyphaga</taxon>
        <taxon>Cucujiformia</taxon>
        <taxon>Chrysomeloidea</taxon>
        <taxon>Cerambycidae</taxon>
        <taxon>Lamiinae</taxon>
        <taxon>Acanthocinini</taxon>
        <taxon>Exocentrus</taxon>
    </lineage>
</organism>
<proteinExistence type="predicted"/>
<dbReference type="SUPFAM" id="SSF57667">
    <property type="entry name" value="beta-beta-alpha zinc fingers"/>
    <property type="match status" value="5"/>
</dbReference>
<keyword evidence="8" id="KW-1185">Reference proteome</keyword>
<comment type="caution">
    <text evidence="7">The sequence shown here is derived from an EMBL/GenBank/DDBJ whole genome shotgun (WGS) entry which is preliminary data.</text>
</comment>
<keyword evidence="2" id="KW-0677">Repeat</keyword>
<keyword evidence="4" id="KW-0862">Zinc</keyword>
<evidence type="ECO:0000256" key="3">
    <source>
        <dbReference type="ARBA" id="ARBA00022771"/>
    </source>
</evidence>
<feature type="domain" description="C2H2-type" evidence="6">
    <location>
        <begin position="476"/>
        <end position="499"/>
    </location>
</feature>
<dbReference type="GO" id="GO:0008270">
    <property type="term" value="F:zinc ion binding"/>
    <property type="evidence" value="ECO:0007669"/>
    <property type="project" value="UniProtKB-KW"/>
</dbReference>
<dbReference type="Pfam" id="PF13894">
    <property type="entry name" value="zf-C2H2_4"/>
    <property type="match status" value="1"/>
</dbReference>
<dbReference type="Proteomes" id="UP001159042">
    <property type="component" value="Unassembled WGS sequence"/>
</dbReference>
<gene>
    <name evidence="7" type="ORF">NQ315_012340</name>
</gene>
<evidence type="ECO:0000313" key="7">
    <source>
        <dbReference type="EMBL" id="KAJ8910493.1"/>
    </source>
</evidence>
<evidence type="ECO:0000256" key="1">
    <source>
        <dbReference type="ARBA" id="ARBA00022723"/>
    </source>
</evidence>
<dbReference type="AlphaFoldDB" id="A0AAV8V8Q9"/>
<dbReference type="PANTHER" id="PTHR24379:SF121">
    <property type="entry name" value="C2H2-TYPE DOMAIN-CONTAINING PROTEIN"/>
    <property type="match status" value="1"/>
</dbReference>
<feature type="domain" description="C2H2-type" evidence="6">
    <location>
        <begin position="448"/>
        <end position="471"/>
    </location>
</feature>
<evidence type="ECO:0000259" key="6">
    <source>
        <dbReference type="PROSITE" id="PS50157"/>
    </source>
</evidence>
<dbReference type="Gene3D" id="3.30.160.60">
    <property type="entry name" value="Classic Zinc Finger"/>
    <property type="match status" value="4"/>
</dbReference>
<dbReference type="GO" id="GO:0005634">
    <property type="term" value="C:nucleus"/>
    <property type="evidence" value="ECO:0007669"/>
    <property type="project" value="InterPro"/>
</dbReference>
<reference evidence="7 8" key="1">
    <citation type="journal article" date="2023" name="Insect Mol. Biol.">
        <title>Genome sequencing provides insights into the evolution of gene families encoding plant cell wall-degrading enzymes in longhorned beetles.</title>
        <authorList>
            <person name="Shin N.R."/>
            <person name="Okamura Y."/>
            <person name="Kirsch R."/>
            <person name="Pauchet Y."/>
        </authorList>
    </citation>
    <scope>NUCLEOTIDE SEQUENCE [LARGE SCALE GENOMIC DNA]</scope>
    <source>
        <strain evidence="7">EAD_L_NR</strain>
    </source>
</reference>
<feature type="domain" description="C2H2-type" evidence="6">
    <location>
        <begin position="553"/>
        <end position="581"/>
    </location>
</feature>
<evidence type="ECO:0000313" key="8">
    <source>
        <dbReference type="Proteomes" id="UP001159042"/>
    </source>
</evidence>
<dbReference type="SMART" id="SM00868">
    <property type="entry name" value="zf-AD"/>
    <property type="match status" value="2"/>
</dbReference>
<dbReference type="PROSITE" id="PS00028">
    <property type="entry name" value="ZINC_FINGER_C2H2_1"/>
    <property type="match status" value="6"/>
</dbReference>
<protein>
    <recommendedName>
        <fullName evidence="6">C2H2-type domain-containing protein</fullName>
    </recommendedName>
</protein>
<dbReference type="SMART" id="SM00355">
    <property type="entry name" value="ZnF_C2H2"/>
    <property type="match status" value="9"/>
</dbReference>
<dbReference type="PROSITE" id="PS50157">
    <property type="entry name" value="ZINC_FINGER_C2H2_2"/>
    <property type="match status" value="9"/>
</dbReference>
<keyword evidence="3 5" id="KW-0863">Zinc-finger</keyword>
<name>A0AAV8V8Q9_9CUCU</name>
<sequence length="686" mass="79955">MLCRTCLGVLDLSSSIPLSKKLPIGKSVKEILLFFIPQMAQSKLVDQFACSLCSQILQTFIKFIEECIVVDNYLKEKQNQNTSKGIAERSTPETHSIVKIRKCVLKNNGKQKELNRTNKLTLSSRFLHMNNFAENSRKKIPSLSRVVDKNKRGILNKSIKKDFLNQKLPVFDQIEPDKIILEPRNKNADSSAEQRSKSDVQYFNNFLERTKTFQGNEKLSKFNRVVSIATTNRNVDILRLFSETTIETLSVQSLEETGRKRILFIGEQFYNLGRIEYKRNKCSNANTVQKKRKEVLLEKFKQCPVCEEKLATEPALRKHFKQVHPGYSPYTCEKCGKKFRMKSTYQKHVNIFQPYKTCNVKKCLVCHKSCSILGSLEMYFTATSSLIRHIIVTYANGGLPMQVTCKITSYTTKSQNQSISAHLVVGRAFVKLPSFLLHVKSHSKDTCYLCDRCSNTYKTKRQLLRHILKVHHERISKCAICQQEFANKKALRAHMKSQHPDTFLYQCHLCGRGFYMAADLSRHLRQHRTQGVHSKSHTFAFNYRYGRGKGESFPCKYCNKIFTKVSMLRLHLLRFHLKNERFRCRFCSLTFGDSSSRTRHEKRHRDPETYELTCIVCWNRFDTKEQLEQHSLKHLGSRRHRCDQCGESFPSRFLIHHHKRDKHYNEDLVKQEQKAMLQEGLDGMLL</sequence>
<evidence type="ECO:0000256" key="2">
    <source>
        <dbReference type="ARBA" id="ARBA00022737"/>
    </source>
</evidence>
<dbReference type="InterPro" id="IPR012934">
    <property type="entry name" value="Znf_AD"/>
</dbReference>